<evidence type="ECO:0000313" key="3">
    <source>
        <dbReference type="EMBL" id="KAJ3088133.1"/>
    </source>
</evidence>
<dbReference type="PANTHER" id="PTHR11289:SF0">
    <property type="entry name" value="BREAST CANCER TYPE 2 SUSCEPTIBILITY PROTEIN"/>
    <property type="match status" value="1"/>
</dbReference>
<dbReference type="EMBL" id="JADGJH010003915">
    <property type="protein sequence ID" value="KAJ3088133.1"/>
    <property type="molecule type" value="Genomic_DNA"/>
</dbReference>
<dbReference type="Proteomes" id="UP001211907">
    <property type="component" value="Unassembled WGS sequence"/>
</dbReference>
<accession>A0AAD5SQM6</accession>
<dbReference type="Pfam" id="PF09103">
    <property type="entry name" value="BRCA-2_OB1"/>
    <property type="match status" value="1"/>
</dbReference>
<protein>
    <submittedName>
        <fullName evidence="3">Breast cancer 2, early onset</fullName>
    </submittedName>
</protein>
<dbReference type="SUPFAM" id="SSF50249">
    <property type="entry name" value="Nucleic acid-binding proteins"/>
    <property type="match status" value="2"/>
</dbReference>
<comment type="caution">
    <text evidence="3">The sequence shown here is derived from an EMBL/GenBank/DDBJ whole genome shotgun (WGS) entry which is preliminary data.</text>
</comment>
<evidence type="ECO:0000259" key="2">
    <source>
        <dbReference type="Pfam" id="PF09169"/>
    </source>
</evidence>
<dbReference type="AlphaFoldDB" id="A0AAD5SQM6"/>
<organism evidence="3 4">
    <name type="scientific">Physocladia obscura</name>
    <dbReference type="NCBI Taxonomy" id="109957"/>
    <lineage>
        <taxon>Eukaryota</taxon>
        <taxon>Fungi</taxon>
        <taxon>Fungi incertae sedis</taxon>
        <taxon>Chytridiomycota</taxon>
        <taxon>Chytridiomycota incertae sedis</taxon>
        <taxon>Chytridiomycetes</taxon>
        <taxon>Chytridiales</taxon>
        <taxon>Chytriomycetaceae</taxon>
        <taxon>Physocladia</taxon>
    </lineage>
</organism>
<dbReference type="PANTHER" id="PTHR11289">
    <property type="entry name" value="BREAST CANCER TYPE 2 SUSCEPTIBILITY PROTEIN BRCA2"/>
    <property type="match status" value="1"/>
</dbReference>
<feature type="domain" description="BRCA2 OB1" evidence="1">
    <location>
        <begin position="103"/>
        <end position="223"/>
    </location>
</feature>
<dbReference type="GO" id="GO:0000724">
    <property type="term" value="P:double-strand break repair via homologous recombination"/>
    <property type="evidence" value="ECO:0007669"/>
    <property type="project" value="InterPro"/>
</dbReference>
<evidence type="ECO:0000313" key="4">
    <source>
        <dbReference type="Proteomes" id="UP001211907"/>
    </source>
</evidence>
<evidence type="ECO:0000259" key="1">
    <source>
        <dbReference type="Pfam" id="PF09103"/>
    </source>
</evidence>
<reference evidence="3" key="1">
    <citation type="submission" date="2020-05" db="EMBL/GenBank/DDBJ databases">
        <title>Phylogenomic resolution of chytrid fungi.</title>
        <authorList>
            <person name="Stajich J.E."/>
            <person name="Amses K."/>
            <person name="Simmons R."/>
            <person name="Seto K."/>
            <person name="Myers J."/>
            <person name="Bonds A."/>
            <person name="Quandt C.A."/>
            <person name="Barry K."/>
            <person name="Liu P."/>
            <person name="Grigoriev I."/>
            <person name="Longcore J.E."/>
            <person name="James T.Y."/>
        </authorList>
    </citation>
    <scope>NUCLEOTIDE SEQUENCE</scope>
    <source>
        <strain evidence="3">JEL0513</strain>
    </source>
</reference>
<dbReference type="InterPro" id="IPR015187">
    <property type="entry name" value="BRCA2_OB_1"/>
</dbReference>
<dbReference type="InterPro" id="IPR015525">
    <property type="entry name" value="BRCA2"/>
</dbReference>
<dbReference type="InterPro" id="IPR036315">
    <property type="entry name" value="BRCA2_hlx_sf"/>
</dbReference>
<name>A0AAD5SQM6_9FUNG</name>
<gene>
    <name evidence="3" type="primary">BRCA2</name>
    <name evidence="3" type="ORF">HK100_008146</name>
</gene>
<feature type="non-terminal residue" evidence="3">
    <location>
        <position position="504"/>
    </location>
</feature>
<dbReference type="Pfam" id="PF09169">
    <property type="entry name" value="BRCA-2_helical"/>
    <property type="match status" value="1"/>
</dbReference>
<dbReference type="Gene3D" id="2.40.50.140">
    <property type="entry name" value="Nucleic acid-binding proteins"/>
    <property type="match status" value="2"/>
</dbReference>
<dbReference type="InterPro" id="IPR012340">
    <property type="entry name" value="NA-bd_OB-fold"/>
</dbReference>
<feature type="non-terminal residue" evidence="3">
    <location>
        <position position="1"/>
    </location>
</feature>
<dbReference type="SUPFAM" id="SSF81872">
    <property type="entry name" value="BRCA2 helical domain"/>
    <property type="match status" value="1"/>
</dbReference>
<feature type="domain" description="Breast cancer type 2 susceptibility protein helical" evidence="2">
    <location>
        <begin position="44"/>
        <end position="95"/>
    </location>
</feature>
<dbReference type="GO" id="GO:0006355">
    <property type="term" value="P:regulation of DNA-templated transcription"/>
    <property type="evidence" value="ECO:0007669"/>
    <property type="project" value="TreeGrafter"/>
</dbReference>
<proteinExistence type="predicted"/>
<keyword evidence="4" id="KW-1185">Reference proteome</keyword>
<sequence>SNQILQVTSTSATTQTFVLDGELNRIWNFESAREELIKLGAVESVVSNRWIANHYRWIVWKIAAMARANPDWHIQNNRWSPESIVEQLLYRYQVEYCEGKRTCLKKIAEGDMASEGLMVLCVADIFIDGTSVCESGYKPSSSRNILLELTDGWYSLKAQIDEVLCRAVQRNKISVGQKLFIFGAQNVGEKIPGSPLEVGDRFLLKIFANSTKIASWDAKLGNQKQANPFQVSIESVKADGGSISLVDVIIERVFPVIYFENNVKRTEVEEDEEMRKYDDECEKIMAEMKYSSEYDDTVDIRQLAFDNIGQRKVSRMLKIRVCDFPPEDCTDEKESASRILTIWNADPGSFKELKEGKRVKFIGLLPDSWHGECNLKMGTKRQFFSVPVTPEQLQRTKYRPRKNFEIQDLESINSGDEFDVMGVVLAADKNRITLTDTSLALLHLTVCQKANLKVGEIVCFKNVQFHHRDGNSNFFGQIGKDIGIIGGTSNTLAEREIRINLTQF</sequence>
<dbReference type="InterPro" id="IPR015252">
    <property type="entry name" value="BRCA2_hlx"/>
</dbReference>